<sequence>MPSPTPSSSMLTTTAGGGGQLTEEQKERIKQNRERALRIQAEKAEQRRKQHQQAGAVQFPPVGVASTQNKPTTSAREEQYGRVPPTVNVPHSFSTNGFNSQSPRQMNSTQKVFVNVEFSLLSANRFKVQFTPFNIDVVDKLKSIPSRTFNPDDKTWSFHIDELTEIPFEVIKLFLGKSAAKPKANIAKIGQQLLDSLFPFQRSGVSVGIERDARLLMADEMGLGKSVQALAISNYYRNEWPLLVVCPSSVKYAWVGQFKRFMPDANHTLYEVIRLAISNYYRNEWPLLVVCPSSVKYAWVGQFKRFMPDANVYVIERQNDPLPISRNTSVAIILSYDLMVSKAKQLKSNTIYVAIFDESHLLKEQTTKRTKVAFELSKIAHRVLLLSGTPALSRPSELFTQIRMIDPKIFPSWMKYATRYCEGRKGRFGSNPDELKTVMDKIMIRRLKKDVLDDLPEKRREVVYLSGDAIDAKIRELKKAREACEQANRYSDAKKKKETFSAYYVQTGLVKMKAVAEHVVDTYFHEGAAEKKVLVFAHHMAVLDTLGVAFARVCLKSKIGYIFKIF</sequence>
<dbReference type="SMART" id="SM00487">
    <property type="entry name" value="DEXDc"/>
    <property type="match status" value="1"/>
</dbReference>
<evidence type="ECO:0000259" key="5">
    <source>
        <dbReference type="PROSITE" id="PS51192"/>
    </source>
</evidence>
<keyword evidence="3" id="KW-0539">Nucleus</keyword>
<organism evidence="7 8">
    <name type="scientific">Globodera pallida</name>
    <name type="common">Potato cyst nematode worm</name>
    <name type="synonym">Heterodera pallida</name>
    <dbReference type="NCBI Taxonomy" id="36090"/>
    <lineage>
        <taxon>Eukaryota</taxon>
        <taxon>Metazoa</taxon>
        <taxon>Ecdysozoa</taxon>
        <taxon>Nematoda</taxon>
        <taxon>Chromadorea</taxon>
        <taxon>Rhabditida</taxon>
        <taxon>Tylenchina</taxon>
        <taxon>Tylenchomorpha</taxon>
        <taxon>Tylenchoidea</taxon>
        <taxon>Heteroderidae</taxon>
        <taxon>Heteroderinae</taxon>
        <taxon>Globodera</taxon>
    </lineage>
</organism>
<dbReference type="InterPro" id="IPR014001">
    <property type="entry name" value="Helicase_ATP-bd"/>
</dbReference>
<name>A0A183BVI7_GLOPA</name>
<feature type="region of interest" description="Disordered" evidence="4">
    <location>
        <begin position="1"/>
        <end position="89"/>
    </location>
</feature>
<dbReference type="AlphaFoldDB" id="A0A183BVI7"/>
<evidence type="ECO:0000256" key="4">
    <source>
        <dbReference type="SAM" id="MobiDB-lite"/>
    </source>
</evidence>
<dbReference type="PROSITE" id="PS51192">
    <property type="entry name" value="HELICASE_ATP_BIND_1"/>
    <property type="match status" value="1"/>
</dbReference>
<feature type="compositionally biased region" description="Basic and acidic residues" evidence="4">
    <location>
        <begin position="23"/>
        <end position="47"/>
    </location>
</feature>
<protein>
    <submittedName>
        <fullName evidence="8">SWI/SNF-related matrix-associated actin-dependent regulator of chromatin subfamily A-like protein 1</fullName>
    </submittedName>
</protein>
<dbReference type="Proteomes" id="UP000050741">
    <property type="component" value="Unassembled WGS sequence"/>
</dbReference>
<keyword evidence="7" id="KW-1185">Reference proteome</keyword>
<evidence type="ECO:0000313" key="8">
    <source>
        <dbReference type="WBParaSite" id="GPLIN_000462500"/>
    </source>
</evidence>
<dbReference type="InterPro" id="IPR038718">
    <property type="entry name" value="SNF2-like_sf"/>
</dbReference>
<evidence type="ECO:0000259" key="6">
    <source>
        <dbReference type="PROSITE" id="PS51467"/>
    </source>
</evidence>
<dbReference type="Gene3D" id="3.40.50.10810">
    <property type="entry name" value="Tandem AAA-ATPase domain"/>
    <property type="match status" value="2"/>
</dbReference>
<accession>A0A183BVI7</accession>
<reference evidence="8" key="3">
    <citation type="submission" date="2016-06" db="UniProtKB">
        <authorList>
            <consortium name="WormBaseParasite"/>
        </authorList>
    </citation>
    <scope>IDENTIFICATION</scope>
</reference>
<dbReference type="InterPro" id="IPR010003">
    <property type="entry name" value="HARP_dom"/>
</dbReference>
<feature type="compositionally biased region" description="Low complexity" evidence="4">
    <location>
        <begin position="1"/>
        <end position="14"/>
    </location>
</feature>
<dbReference type="GO" id="GO:0043596">
    <property type="term" value="C:nuclear replication fork"/>
    <property type="evidence" value="ECO:0007669"/>
    <property type="project" value="TreeGrafter"/>
</dbReference>
<evidence type="ECO:0000256" key="3">
    <source>
        <dbReference type="ARBA" id="ARBA00023242"/>
    </source>
</evidence>
<dbReference type="GO" id="GO:0031297">
    <property type="term" value="P:replication fork processing"/>
    <property type="evidence" value="ECO:0007669"/>
    <property type="project" value="TreeGrafter"/>
</dbReference>
<proteinExistence type="predicted"/>
<dbReference type="PANTHER" id="PTHR45766:SF6">
    <property type="entry name" value="SWI_SNF-RELATED MATRIX-ASSOCIATED ACTIN-DEPENDENT REGULATOR OF CHROMATIN SUBFAMILY A-LIKE PROTEIN 1"/>
    <property type="match status" value="1"/>
</dbReference>
<evidence type="ECO:0000313" key="7">
    <source>
        <dbReference type="Proteomes" id="UP000050741"/>
    </source>
</evidence>
<reference evidence="7" key="2">
    <citation type="submission" date="2014-05" db="EMBL/GenBank/DDBJ databases">
        <title>The genome and life-stage specific transcriptomes of Globodera pallida elucidate key aspects of plant parasitism by a cyst nematode.</title>
        <authorList>
            <person name="Cotton J.A."/>
            <person name="Lilley C.J."/>
            <person name="Jones L.M."/>
            <person name="Kikuchi T."/>
            <person name="Reid A.J."/>
            <person name="Thorpe P."/>
            <person name="Tsai I.J."/>
            <person name="Beasley H."/>
            <person name="Blok V."/>
            <person name="Cock P.J.A."/>
            <person name="Van den Akker S.E."/>
            <person name="Holroyd N."/>
            <person name="Hunt M."/>
            <person name="Mantelin S."/>
            <person name="Naghra H."/>
            <person name="Pain A."/>
            <person name="Palomares-Rius J.E."/>
            <person name="Zarowiecki M."/>
            <person name="Berriman M."/>
            <person name="Jones J.T."/>
            <person name="Urwin P.E."/>
        </authorList>
    </citation>
    <scope>NUCLEOTIDE SEQUENCE [LARGE SCALE GENOMIC DNA]</scope>
    <source>
        <strain evidence="7">Lindley</strain>
    </source>
</reference>
<dbReference type="Pfam" id="PF00176">
    <property type="entry name" value="SNF2-rel_dom"/>
    <property type="match status" value="2"/>
</dbReference>
<dbReference type="GO" id="GO:0006281">
    <property type="term" value="P:DNA repair"/>
    <property type="evidence" value="ECO:0007669"/>
    <property type="project" value="TreeGrafter"/>
</dbReference>
<dbReference type="GO" id="GO:0016787">
    <property type="term" value="F:hydrolase activity"/>
    <property type="evidence" value="ECO:0007669"/>
    <property type="project" value="UniProtKB-KW"/>
</dbReference>
<dbReference type="WBParaSite" id="GPLIN_000462500">
    <property type="protein sequence ID" value="GPLIN_000462500"/>
    <property type="gene ID" value="GPLIN_000462500"/>
</dbReference>
<evidence type="ECO:0000256" key="1">
    <source>
        <dbReference type="ARBA" id="ARBA00004123"/>
    </source>
</evidence>
<feature type="domain" description="Helicase ATP-binding" evidence="5">
    <location>
        <begin position="206"/>
        <end position="408"/>
    </location>
</feature>
<dbReference type="PROSITE" id="PS51467">
    <property type="entry name" value="HARP"/>
    <property type="match status" value="1"/>
</dbReference>
<dbReference type="SUPFAM" id="SSF52540">
    <property type="entry name" value="P-loop containing nucleoside triphosphate hydrolases"/>
    <property type="match status" value="2"/>
</dbReference>
<dbReference type="InterPro" id="IPR000330">
    <property type="entry name" value="SNF2_N"/>
</dbReference>
<feature type="domain" description="HARP" evidence="6">
    <location>
        <begin position="108"/>
        <end position="190"/>
    </location>
</feature>
<dbReference type="GO" id="GO:0005524">
    <property type="term" value="F:ATP binding"/>
    <property type="evidence" value="ECO:0007669"/>
    <property type="project" value="InterPro"/>
</dbReference>
<comment type="subcellular location">
    <subcellularLocation>
        <location evidence="1">Nucleus</location>
    </subcellularLocation>
</comment>
<dbReference type="InterPro" id="IPR027417">
    <property type="entry name" value="P-loop_NTPase"/>
</dbReference>
<evidence type="ECO:0000256" key="2">
    <source>
        <dbReference type="ARBA" id="ARBA00022801"/>
    </source>
</evidence>
<reference evidence="7" key="1">
    <citation type="submission" date="2013-12" db="EMBL/GenBank/DDBJ databases">
        <authorList>
            <person name="Aslett M."/>
        </authorList>
    </citation>
    <scope>NUCLEOTIDE SEQUENCE [LARGE SCALE GENOMIC DNA]</scope>
    <source>
        <strain evidence="7">Lindley</strain>
    </source>
</reference>
<feature type="compositionally biased region" description="Polar residues" evidence="4">
    <location>
        <begin position="65"/>
        <end position="74"/>
    </location>
</feature>
<dbReference type="PANTHER" id="PTHR45766">
    <property type="entry name" value="DNA ANNEALING HELICASE AND ENDONUCLEASE ZRANB3 FAMILY MEMBER"/>
    <property type="match status" value="1"/>
</dbReference>
<keyword evidence="2" id="KW-0378">Hydrolase</keyword>
<dbReference type="Pfam" id="PF07443">
    <property type="entry name" value="HARP"/>
    <property type="match status" value="1"/>
</dbReference>